<evidence type="ECO:0008006" key="4">
    <source>
        <dbReference type="Google" id="ProtNLM"/>
    </source>
</evidence>
<dbReference type="GeneID" id="63746826"/>
<dbReference type="Gene3D" id="2.120.10.70">
    <property type="entry name" value="Fucose-specific lectin"/>
    <property type="match status" value="1"/>
</dbReference>
<dbReference type="VEuPathDB" id="FungiDB:ASPWEDRAFT_172793"/>
<dbReference type="RefSeq" id="XP_040689684.1">
    <property type="nucleotide sequence ID" value="XM_040830978.1"/>
</dbReference>
<gene>
    <name evidence="2" type="ORF">ASPWEDRAFT_172793</name>
</gene>
<name>A0A1L9RMG1_ASPWE</name>
<feature type="compositionally biased region" description="Low complexity" evidence="1">
    <location>
        <begin position="102"/>
        <end position="113"/>
    </location>
</feature>
<protein>
    <recommendedName>
        <fullName evidence="4">Fucose-specific lectin</fullName>
    </recommendedName>
</protein>
<evidence type="ECO:0000313" key="2">
    <source>
        <dbReference type="EMBL" id="OJJ36008.1"/>
    </source>
</evidence>
<reference evidence="3" key="1">
    <citation type="journal article" date="2017" name="Genome Biol.">
        <title>Comparative genomics reveals high biological diversity and specific adaptations in the industrially and medically important fungal genus Aspergillus.</title>
        <authorList>
            <person name="de Vries R.P."/>
            <person name="Riley R."/>
            <person name="Wiebenga A."/>
            <person name="Aguilar-Osorio G."/>
            <person name="Amillis S."/>
            <person name="Uchima C.A."/>
            <person name="Anderluh G."/>
            <person name="Asadollahi M."/>
            <person name="Askin M."/>
            <person name="Barry K."/>
            <person name="Battaglia E."/>
            <person name="Bayram O."/>
            <person name="Benocci T."/>
            <person name="Braus-Stromeyer S.A."/>
            <person name="Caldana C."/>
            <person name="Canovas D."/>
            <person name="Cerqueira G.C."/>
            <person name="Chen F."/>
            <person name="Chen W."/>
            <person name="Choi C."/>
            <person name="Clum A."/>
            <person name="Dos Santos R.A."/>
            <person name="Damasio A.R."/>
            <person name="Diallinas G."/>
            <person name="Emri T."/>
            <person name="Fekete E."/>
            <person name="Flipphi M."/>
            <person name="Freyberg S."/>
            <person name="Gallo A."/>
            <person name="Gournas C."/>
            <person name="Habgood R."/>
            <person name="Hainaut M."/>
            <person name="Harispe M.L."/>
            <person name="Henrissat B."/>
            <person name="Hilden K.S."/>
            <person name="Hope R."/>
            <person name="Hossain A."/>
            <person name="Karabika E."/>
            <person name="Karaffa L."/>
            <person name="Karanyi Z."/>
            <person name="Krasevec N."/>
            <person name="Kuo A."/>
            <person name="Kusch H."/>
            <person name="LaButti K."/>
            <person name="Lagendijk E.L."/>
            <person name="Lapidus A."/>
            <person name="Levasseur A."/>
            <person name="Lindquist E."/>
            <person name="Lipzen A."/>
            <person name="Logrieco A.F."/>
            <person name="MacCabe A."/>
            <person name="Maekelae M.R."/>
            <person name="Malavazi I."/>
            <person name="Melin P."/>
            <person name="Meyer V."/>
            <person name="Mielnichuk N."/>
            <person name="Miskei M."/>
            <person name="Molnar A.P."/>
            <person name="Mule G."/>
            <person name="Ngan C.Y."/>
            <person name="Orejas M."/>
            <person name="Orosz E."/>
            <person name="Ouedraogo J.P."/>
            <person name="Overkamp K.M."/>
            <person name="Park H.-S."/>
            <person name="Perrone G."/>
            <person name="Piumi F."/>
            <person name="Punt P.J."/>
            <person name="Ram A.F."/>
            <person name="Ramon A."/>
            <person name="Rauscher S."/>
            <person name="Record E."/>
            <person name="Riano-Pachon D.M."/>
            <person name="Robert V."/>
            <person name="Roehrig J."/>
            <person name="Ruller R."/>
            <person name="Salamov A."/>
            <person name="Salih N.S."/>
            <person name="Samson R.A."/>
            <person name="Sandor E."/>
            <person name="Sanguinetti M."/>
            <person name="Schuetze T."/>
            <person name="Sepcic K."/>
            <person name="Shelest E."/>
            <person name="Sherlock G."/>
            <person name="Sophianopoulou V."/>
            <person name="Squina F.M."/>
            <person name="Sun H."/>
            <person name="Susca A."/>
            <person name="Todd R.B."/>
            <person name="Tsang A."/>
            <person name="Unkles S.E."/>
            <person name="van de Wiele N."/>
            <person name="van Rossen-Uffink D."/>
            <person name="Oliveira J.V."/>
            <person name="Vesth T.C."/>
            <person name="Visser J."/>
            <person name="Yu J.-H."/>
            <person name="Zhou M."/>
            <person name="Andersen M.R."/>
            <person name="Archer D.B."/>
            <person name="Baker S.E."/>
            <person name="Benoit I."/>
            <person name="Brakhage A.A."/>
            <person name="Braus G.H."/>
            <person name="Fischer R."/>
            <person name="Frisvad J.C."/>
            <person name="Goldman G.H."/>
            <person name="Houbraken J."/>
            <person name="Oakley B."/>
            <person name="Pocsi I."/>
            <person name="Scazzocchio C."/>
            <person name="Seiboth B."/>
            <person name="vanKuyk P.A."/>
            <person name="Wortman J."/>
            <person name="Dyer P.S."/>
            <person name="Grigoriev I.V."/>
        </authorList>
    </citation>
    <scope>NUCLEOTIDE SEQUENCE [LARGE SCALE GENOMIC DNA]</scope>
    <source>
        <strain evidence="3">DTO 134E9</strain>
    </source>
</reference>
<dbReference type="AlphaFoldDB" id="A0A1L9RMG1"/>
<accession>A0A1L9RMG1</accession>
<dbReference type="OrthoDB" id="4436531at2759"/>
<evidence type="ECO:0000256" key="1">
    <source>
        <dbReference type="SAM" id="MobiDB-lite"/>
    </source>
</evidence>
<evidence type="ECO:0000313" key="3">
    <source>
        <dbReference type="Proteomes" id="UP000184383"/>
    </source>
</evidence>
<organism evidence="2 3">
    <name type="scientific">Aspergillus wentii DTO 134E9</name>
    <dbReference type="NCBI Taxonomy" id="1073089"/>
    <lineage>
        <taxon>Eukaryota</taxon>
        <taxon>Fungi</taxon>
        <taxon>Dikarya</taxon>
        <taxon>Ascomycota</taxon>
        <taxon>Pezizomycotina</taxon>
        <taxon>Eurotiomycetes</taxon>
        <taxon>Eurotiomycetidae</taxon>
        <taxon>Eurotiales</taxon>
        <taxon>Aspergillaceae</taxon>
        <taxon>Aspergillus</taxon>
        <taxon>Aspergillus subgen. Cremei</taxon>
    </lineage>
</organism>
<proteinExistence type="predicted"/>
<sequence>MSLAVIQNPLAPPTAAEALVFFYSTPAETVVNLGVIRPSLLNDTEYPYNDYNTETHVDVVPESGLEIAFYNGAPRVFGFTKAEPDDKLKGKKVSPNEPEPPTTTRRLTQLSPTVTPIDKDNSTSVAIFSNALTSVYDGSKAYIFAIKLKDGETNEVELVYYTLSTRTPHAAVTNLTARWDTQLAAIITPAGQHRYFFQPDENTIRWKEIDGSVFKDVPNVVAWKNTPIAVTHGYTEPGEKPRYLYLYFVADENNRIYRTRYEYEKEAEKEEDKWDKQPLQLDTRVINQPWRWLKVIPFDEQKNVVFFFDHEDTLIKIEDNLNNSPARAVPVKPIHEN</sequence>
<dbReference type="EMBL" id="KV878212">
    <property type="protein sequence ID" value="OJJ36008.1"/>
    <property type="molecule type" value="Genomic_DNA"/>
</dbReference>
<dbReference type="Proteomes" id="UP000184383">
    <property type="component" value="Unassembled WGS sequence"/>
</dbReference>
<feature type="region of interest" description="Disordered" evidence="1">
    <location>
        <begin position="85"/>
        <end position="116"/>
    </location>
</feature>
<keyword evidence="3" id="KW-1185">Reference proteome</keyword>